<feature type="compositionally biased region" description="Acidic residues" evidence="10">
    <location>
        <begin position="591"/>
        <end position="600"/>
    </location>
</feature>
<feature type="compositionally biased region" description="Basic and acidic residues" evidence="10">
    <location>
        <begin position="750"/>
        <end position="763"/>
    </location>
</feature>
<evidence type="ECO:0000256" key="7">
    <source>
        <dbReference type="ARBA" id="ARBA00049534"/>
    </source>
</evidence>
<evidence type="ECO:0000256" key="1">
    <source>
        <dbReference type="ARBA" id="ARBA00011076"/>
    </source>
</evidence>
<keyword evidence="5" id="KW-0378">Hydrolase</keyword>
<dbReference type="WBParaSite" id="PSAMB.scaffold836size40596.g9005.t1">
    <property type="protein sequence ID" value="PSAMB.scaffold836size40596.g9005.t1"/>
    <property type="gene ID" value="PSAMB.scaffold836size40596.g9005"/>
</dbReference>
<dbReference type="Gene3D" id="3.40.710.10">
    <property type="entry name" value="DD-peptidase/beta-lactamase superfamily"/>
    <property type="match status" value="1"/>
</dbReference>
<dbReference type="NCBIfam" id="TIGR03814">
    <property type="entry name" value="Gln_ase"/>
    <property type="match status" value="1"/>
</dbReference>
<feature type="repeat" description="ANK" evidence="9">
    <location>
        <begin position="502"/>
        <end position="524"/>
    </location>
</feature>
<evidence type="ECO:0000256" key="9">
    <source>
        <dbReference type="PROSITE-ProRule" id="PRU00023"/>
    </source>
</evidence>
<dbReference type="InterPro" id="IPR036770">
    <property type="entry name" value="Ankyrin_rpt-contain_sf"/>
</dbReference>
<keyword evidence="12" id="KW-1185">Reference proteome</keyword>
<dbReference type="HAMAP" id="MF_00313">
    <property type="entry name" value="Glutaminase"/>
    <property type="match status" value="1"/>
</dbReference>
<name>A0A914XHK6_9BILA</name>
<dbReference type="PROSITE" id="PS50088">
    <property type="entry name" value="ANK_REPEAT"/>
    <property type="match status" value="1"/>
</dbReference>
<feature type="region of interest" description="Disordered" evidence="10">
    <location>
        <begin position="706"/>
        <end position="883"/>
    </location>
</feature>
<evidence type="ECO:0000256" key="5">
    <source>
        <dbReference type="ARBA" id="ARBA00022801"/>
    </source>
</evidence>
<dbReference type="Proteomes" id="UP000887566">
    <property type="component" value="Unplaced"/>
</dbReference>
<feature type="region of interest" description="Disordered" evidence="10">
    <location>
        <begin position="566"/>
        <end position="693"/>
    </location>
</feature>
<keyword evidence="6 9" id="KW-0040">ANK repeat</keyword>
<evidence type="ECO:0000313" key="13">
    <source>
        <dbReference type="WBParaSite" id="PSAMB.scaffold836size40596.g9005.t1"/>
    </source>
</evidence>
<evidence type="ECO:0000313" key="12">
    <source>
        <dbReference type="Proteomes" id="UP000887566"/>
    </source>
</evidence>
<dbReference type="AlphaFoldDB" id="A0A914XHK6"/>
<dbReference type="FunFam" id="1.25.40.20:FF:000069">
    <property type="entry name" value="Glutaminase, isoform E"/>
    <property type="match status" value="1"/>
</dbReference>
<dbReference type="EC" id="3.5.1.2" evidence="3"/>
<dbReference type="PROSITE" id="PS50297">
    <property type="entry name" value="ANK_REP_REGION"/>
    <property type="match status" value="1"/>
</dbReference>
<reference evidence="13" key="1">
    <citation type="submission" date="2022-11" db="UniProtKB">
        <authorList>
            <consortium name="WormBaseParasite"/>
        </authorList>
    </citation>
    <scope>IDENTIFICATION</scope>
</reference>
<feature type="compositionally biased region" description="Polar residues" evidence="10">
    <location>
        <begin position="843"/>
        <end position="853"/>
    </location>
</feature>
<feature type="compositionally biased region" description="Polar residues" evidence="10">
    <location>
        <begin position="817"/>
        <end position="829"/>
    </location>
</feature>
<dbReference type="InterPro" id="IPR012338">
    <property type="entry name" value="Beta-lactam/transpept-like"/>
</dbReference>
<protein>
    <recommendedName>
        <fullName evidence="3">glutaminase</fullName>
        <ecNumber evidence="3">3.5.1.2</ecNumber>
    </recommendedName>
    <alternativeName>
        <fullName evidence="8">L-glutamine amidohydrolase</fullName>
    </alternativeName>
</protein>
<dbReference type="Pfam" id="PF04960">
    <property type="entry name" value="Glutaminase"/>
    <property type="match status" value="1"/>
</dbReference>
<evidence type="ECO:0000259" key="11">
    <source>
        <dbReference type="Pfam" id="PF17959"/>
    </source>
</evidence>
<evidence type="ECO:0000256" key="10">
    <source>
        <dbReference type="SAM" id="MobiDB-lite"/>
    </source>
</evidence>
<evidence type="ECO:0000256" key="3">
    <source>
        <dbReference type="ARBA" id="ARBA00012918"/>
    </source>
</evidence>
<dbReference type="InterPro" id="IPR015868">
    <property type="entry name" value="Glutaminase"/>
</dbReference>
<organism evidence="12 13">
    <name type="scientific">Plectus sambesii</name>
    <dbReference type="NCBI Taxonomy" id="2011161"/>
    <lineage>
        <taxon>Eukaryota</taxon>
        <taxon>Metazoa</taxon>
        <taxon>Ecdysozoa</taxon>
        <taxon>Nematoda</taxon>
        <taxon>Chromadorea</taxon>
        <taxon>Plectida</taxon>
        <taxon>Plectina</taxon>
        <taxon>Plectoidea</taxon>
        <taxon>Plectidae</taxon>
        <taxon>Plectus</taxon>
    </lineage>
</organism>
<dbReference type="InterPro" id="IPR041541">
    <property type="entry name" value="Glutaminase_EF-hand"/>
</dbReference>
<dbReference type="Pfam" id="PF17959">
    <property type="entry name" value="EF-hand_14"/>
    <property type="match status" value="1"/>
</dbReference>
<feature type="compositionally biased region" description="Basic and acidic residues" evidence="10">
    <location>
        <begin position="726"/>
        <end position="742"/>
    </location>
</feature>
<comment type="similarity">
    <text evidence="1">Belongs to the glutaminase family.</text>
</comment>
<evidence type="ECO:0000256" key="2">
    <source>
        <dbReference type="ARBA" id="ARBA00011881"/>
    </source>
</evidence>
<feature type="compositionally biased region" description="Basic and acidic residues" evidence="10">
    <location>
        <begin position="783"/>
        <end position="794"/>
    </location>
</feature>
<dbReference type="GO" id="GO:0006543">
    <property type="term" value="P:L-glutamine catabolic process"/>
    <property type="evidence" value="ECO:0007669"/>
    <property type="project" value="TreeGrafter"/>
</dbReference>
<dbReference type="FunFam" id="3.40.710.10:FF:000008">
    <property type="entry name" value="Glutaminase, isoform E"/>
    <property type="match status" value="1"/>
</dbReference>
<feature type="compositionally biased region" description="Basic and acidic residues" evidence="10">
    <location>
        <begin position="644"/>
        <end position="684"/>
    </location>
</feature>
<sequence>MADLENSKMKTIMEVLNDQTTMTKESKEGRTEISQAFDAEQQSPEELIFELFKTPNKEEACIGKLISLLKSYGLREDDPRLKPMMDKIKEIEEEQEANSNETKDSLHWNFNRKQFKSCVIGSLVIITQALRNNLIVPSWNEFAEMIQKIYDECQSIKDGENAAYIPQLAQQDPNKWGLAICTVDGQRVSFGDAKLPFCFQSISKAFNYAILASEIGTDKVHSYVGQEPSGRFFNEICLDKNNKPHNPMVNSGAIVVTSLIKQESHVSDRFNYVLGEYKKLAAGEYVGFNNAVFLSERDIADRNCALAYFMKELKCFPETNHSIRDTLDFYFQLCSLETNCESLSVMAATLANGGVCPLTSEKCVANRACRDVLSLMYSCGMYDYSGQFAFHVGLPAKSGVSGALMVVIPNLMGICMWSPPLDAMGNSVRGVEFCKKMVEKFKFHNYDTLLHAEAEKFDPRKAHGVENANQVVVLLFAAKNGDLSAMRRWFMQGGQLDMADYDGRTALHLAASEGHANLVEFLLNVAKVPHNPKDRWEHTPLDDSIAFGHEDCQRLLEKAATVAAQLKDQKNEESNAKNGQDSGHLFISDSSSDDSEDEESKAESGQDLGHLSTTDPTSTRQKKGKNKAKTGQDSGHLSTTDPKCNQEKNEENKAKNEQDADHLSTSDSISTEKKDEKNSAEHVHHAGHLSVSDLLSLGQMDEINRVKHGQDLDHVFTSVSSSSGQKNEENKARNDQDSDHLSTSDSTSTEQKDEKNSAEHGQESVHTSTSDSRSNKQKKEKKAAKNDQDSDHLSMNDSSASGQKDEKKNAKNDQDSGHSAPTDSTSSQQKTEERNAKHVQHSGHLSISDLLSSEQKDEKIKAEKSHDSGHLSINDSDSEEVEI</sequence>
<dbReference type="GO" id="GO:0004359">
    <property type="term" value="F:glutaminase activity"/>
    <property type="evidence" value="ECO:0007669"/>
    <property type="project" value="UniProtKB-EC"/>
</dbReference>
<dbReference type="SUPFAM" id="SSF48403">
    <property type="entry name" value="Ankyrin repeat"/>
    <property type="match status" value="1"/>
</dbReference>
<keyword evidence="4" id="KW-0677">Repeat</keyword>
<dbReference type="InterPro" id="IPR002110">
    <property type="entry name" value="Ankyrin_rpt"/>
</dbReference>
<feature type="domain" description="Glutaminase EF-hand" evidence="11">
    <location>
        <begin position="45"/>
        <end position="137"/>
    </location>
</feature>
<feature type="compositionally biased region" description="Basic and acidic residues" evidence="10">
    <location>
        <begin position="803"/>
        <end position="816"/>
    </location>
</feature>
<evidence type="ECO:0000256" key="8">
    <source>
        <dbReference type="ARBA" id="ARBA00077251"/>
    </source>
</evidence>
<dbReference type="SUPFAM" id="SSF56601">
    <property type="entry name" value="beta-lactamase/transpeptidase-like"/>
    <property type="match status" value="1"/>
</dbReference>
<evidence type="ECO:0000256" key="4">
    <source>
        <dbReference type="ARBA" id="ARBA00022737"/>
    </source>
</evidence>
<dbReference type="Pfam" id="PF12796">
    <property type="entry name" value="Ank_2"/>
    <property type="match status" value="1"/>
</dbReference>
<dbReference type="GO" id="GO:0006537">
    <property type="term" value="P:glutamate biosynthetic process"/>
    <property type="evidence" value="ECO:0007669"/>
    <property type="project" value="TreeGrafter"/>
</dbReference>
<dbReference type="SMART" id="SM00248">
    <property type="entry name" value="ANK"/>
    <property type="match status" value="2"/>
</dbReference>
<accession>A0A914XHK6</accession>
<dbReference type="PANTHER" id="PTHR12544:SF29">
    <property type="entry name" value="GLUTAMINASE"/>
    <property type="match status" value="1"/>
</dbReference>
<comment type="catalytic activity">
    <reaction evidence="7">
        <text>L-glutamine + H2O = L-glutamate + NH4(+)</text>
        <dbReference type="Rhea" id="RHEA:15889"/>
        <dbReference type="ChEBI" id="CHEBI:15377"/>
        <dbReference type="ChEBI" id="CHEBI:28938"/>
        <dbReference type="ChEBI" id="CHEBI:29985"/>
        <dbReference type="ChEBI" id="CHEBI:58359"/>
        <dbReference type="EC" id="3.5.1.2"/>
    </reaction>
</comment>
<dbReference type="PANTHER" id="PTHR12544">
    <property type="entry name" value="GLUTAMINASE"/>
    <property type="match status" value="1"/>
</dbReference>
<feature type="compositionally biased region" description="Basic and acidic residues" evidence="10">
    <location>
        <begin position="854"/>
        <end position="869"/>
    </location>
</feature>
<dbReference type="Gene3D" id="1.25.40.20">
    <property type="entry name" value="Ankyrin repeat-containing domain"/>
    <property type="match status" value="1"/>
</dbReference>
<feature type="compositionally biased region" description="Polar residues" evidence="10">
    <location>
        <begin position="629"/>
        <end position="642"/>
    </location>
</feature>
<dbReference type="Gene3D" id="1.10.238.210">
    <property type="match status" value="1"/>
</dbReference>
<comment type="subunit">
    <text evidence="2">Homotetramer.</text>
</comment>
<evidence type="ECO:0000256" key="6">
    <source>
        <dbReference type="ARBA" id="ARBA00023043"/>
    </source>
</evidence>
<proteinExistence type="inferred from homology"/>